<keyword evidence="8 14" id="KW-0862">Zinc</keyword>
<evidence type="ECO:0000256" key="6">
    <source>
        <dbReference type="ARBA" id="ARBA00022723"/>
    </source>
</evidence>
<keyword evidence="6 14" id="KW-0479">Metal-binding</keyword>
<dbReference type="PANTHER" id="PTHR11644">
    <property type="entry name" value="CYTIDINE DEAMINASE"/>
    <property type="match status" value="1"/>
</dbReference>
<dbReference type="GO" id="GO:0042802">
    <property type="term" value="F:identical protein binding"/>
    <property type="evidence" value="ECO:0007669"/>
    <property type="project" value="UniProtKB-ARBA"/>
</dbReference>
<dbReference type="GO" id="GO:0005829">
    <property type="term" value="C:cytosol"/>
    <property type="evidence" value="ECO:0007669"/>
    <property type="project" value="TreeGrafter"/>
</dbReference>
<evidence type="ECO:0000256" key="10">
    <source>
        <dbReference type="ARBA" id="ARBA00049252"/>
    </source>
</evidence>
<accession>A0A9X4H6W0</accession>
<evidence type="ECO:0000256" key="3">
    <source>
        <dbReference type="ARBA" id="ARBA00006576"/>
    </source>
</evidence>
<feature type="domain" description="CMP/dCMP-type deaminase" evidence="16">
    <location>
        <begin position="3"/>
        <end position="129"/>
    </location>
</feature>
<evidence type="ECO:0000256" key="11">
    <source>
        <dbReference type="ARBA" id="ARBA00049558"/>
    </source>
</evidence>
<dbReference type="SUPFAM" id="SSF53927">
    <property type="entry name" value="Cytidine deaminase-like"/>
    <property type="match status" value="1"/>
</dbReference>
<dbReference type="GO" id="GO:0004126">
    <property type="term" value="F:cytidine deaminase activity"/>
    <property type="evidence" value="ECO:0007669"/>
    <property type="project" value="UniProtKB-UniRule"/>
</dbReference>
<proteinExistence type="inferred from homology"/>
<dbReference type="FunFam" id="3.40.140.10:FF:000008">
    <property type="entry name" value="Cytidine deaminase"/>
    <property type="match status" value="1"/>
</dbReference>
<comment type="similarity">
    <text evidence="3 15">Belongs to the cytidine and deoxycytidylate deaminase family.</text>
</comment>
<dbReference type="GO" id="GO:0008270">
    <property type="term" value="F:zinc ion binding"/>
    <property type="evidence" value="ECO:0007669"/>
    <property type="project" value="UniProtKB-UniRule"/>
</dbReference>
<dbReference type="InterPro" id="IPR016192">
    <property type="entry name" value="APOBEC/CMP_deaminase_Zn-bd"/>
</dbReference>
<evidence type="ECO:0000256" key="2">
    <source>
        <dbReference type="ARBA" id="ARBA00003949"/>
    </source>
</evidence>
<gene>
    <name evidence="17" type="primary">cdd</name>
    <name evidence="17" type="ORF">L7E55_13095</name>
</gene>
<evidence type="ECO:0000256" key="13">
    <source>
        <dbReference type="PIRSR" id="PIRSR606262-2"/>
    </source>
</evidence>
<evidence type="ECO:0000256" key="15">
    <source>
        <dbReference type="RuleBase" id="RU364006"/>
    </source>
</evidence>
<comment type="caution">
    <text evidence="17">The sequence shown here is derived from an EMBL/GenBank/DDBJ whole genome shotgun (WGS) entry which is preliminary data.</text>
</comment>
<sequence>MDFPVEKLINAASAARERAYAPYSLFKVGAAILTVEGRYYTGCNIENASYGLSCCAERVALFKAVSNGERHFEAIAITAGTDQFCAPCGACRQVLTEFNPAMKVFMANSKGEFRMQTAAELLPAAFALMNLAAECAGHEQAAGGKTGVNIFEPVIR</sequence>
<dbReference type="InterPro" id="IPR002125">
    <property type="entry name" value="CMP_dCMP_dom"/>
</dbReference>
<dbReference type="Gene3D" id="3.40.140.10">
    <property type="entry name" value="Cytidine Deaminase, domain 2"/>
    <property type="match status" value="1"/>
</dbReference>
<dbReference type="EC" id="3.5.4.5" evidence="4 15"/>
<evidence type="ECO:0000313" key="18">
    <source>
        <dbReference type="Proteomes" id="UP001154312"/>
    </source>
</evidence>
<dbReference type="NCBIfam" id="NF004064">
    <property type="entry name" value="PRK05578.1"/>
    <property type="match status" value="1"/>
</dbReference>
<reference evidence="17" key="1">
    <citation type="submission" date="2022-02" db="EMBL/GenBank/DDBJ databases">
        <authorList>
            <person name="Leng L."/>
        </authorList>
    </citation>
    <scope>NUCLEOTIDE SEQUENCE</scope>
    <source>
        <strain evidence="17">JI</strain>
    </source>
</reference>
<comment type="catalytic activity">
    <reaction evidence="10 15">
        <text>2'-deoxycytidine + H2O + H(+) = 2'-deoxyuridine + NH4(+)</text>
        <dbReference type="Rhea" id="RHEA:13433"/>
        <dbReference type="ChEBI" id="CHEBI:15377"/>
        <dbReference type="ChEBI" id="CHEBI:15378"/>
        <dbReference type="ChEBI" id="CHEBI:15698"/>
        <dbReference type="ChEBI" id="CHEBI:16450"/>
        <dbReference type="ChEBI" id="CHEBI:28938"/>
        <dbReference type="EC" id="3.5.4.5"/>
    </reaction>
</comment>
<comment type="catalytic activity">
    <reaction evidence="11 15">
        <text>cytidine + H2O + H(+) = uridine + NH4(+)</text>
        <dbReference type="Rhea" id="RHEA:16069"/>
        <dbReference type="ChEBI" id="CHEBI:15377"/>
        <dbReference type="ChEBI" id="CHEBI:15378"/>
        <dbReference type="ChEBI" id="CHEBI:16704"/>
        <dbReference type="ChEBI" id="CHEBI:17562"/>
        <dbReference type="ChEBI" id="CHEBI:28938"/>
        <dbReference type="EC" id="3.5.4.5"/>
    </reaction>
</comment>
<dbReference type="Pfam" id="PF00383">
    <property type="entry name" value="dCMP_cyt_deam_1"/>
    <property type="match status" value="1"/>
</dbReference>
<dbReference type="PROSITE" id="PS00903">
    <property type="entry name" value="CYT_DCMP_DEAMINASES_1"/>
    <property type="match status" value="1"/>
</dbReference>
<protein>
    <recommendedName>
        <fullName evidence="5 15">Cytidine deaminase</fullName>
        <ecNumber evidence="4 15">3.5.4.5</ecNumber>
    </recommendedName>
    <alternativeName>
        <fullName evidence="9 15">Cytidine aminohydrolase</fullName>
    </alternativeName>
</protein>
<dbReference type="AlphaFoldDB" id="A0A9X4H6W0"/>
<evidence type="ECO:0000256" key="14">
    <source>
        <dbReference type="PIRSR" id="PIRSR606262-3"/>
    </source>
</evidence>
<comment type="function">
    <text evidence="2 15">This enzyme scavenges exogenous and endogenous cytidine and 2'-deoxycytidine for UMP synthesis.</text>
</comment>
<dbReference type="InterPro" id="IPR006262">
    <property type="entry name" value="Cyt_deam_tetra"/>
</dbReference>
<name>A0A9X4H6W0_9FIRM</name>
<evidence type="ECO:0000256" key="4">
    <source>
        <dbReference type="ARBA" id="ARBA00012783"/>
    </source>
</evidence>
<evidence type="ECO:0000256" key="1">
    <source>
        <dbReference type="ARBA" id="ARBA00001947"/>
    </source>
</evidence>
<evidence type="ECO:0000313" key="17">
    <source>
        <dbReference type="EMBL" id="MDF9409278.1"/>
    </source>
</evidence>
<comment type="cofactor">
    <cofactor evidence="1 14 15">
        <name>Zn(2+)</name>
        <dbReference type="ChEBI" id="CHEBI:29105"/>
    </cofactor>
</comment>
<dbReference type="InterPro" id="IPR050202">
    <property type="entry name" value="Cyt/Deoxycyt_deaminase"/>
</dbReference>
<evidence type="ECO:0000256" key="8">
    <source>
        <dbReference type="ARBA" id="ARBA00022833"/>
    </source>
</evidence>
<dbReference type="InterPro" id="IPR016193">
    <property type="entry name" value="Cytidine_deaminase-like"/>
</dbReference>
<evidence type="ECO:0000256" key="12">
    <source>
        <dbReference type="PIRSR" id="PIRSR606262-1"/>
    </source>
</evidence>
<evidence type="ECO:0000256" key="7">
    <source>
        <dbReference type="ARBA" id="ARBA00022801"/>
    </source>
</evidence>
<dbReference type="GO" id="GO:0055086">
    <property type="term" value="P:nucleobase-containing small molecule metabolic process"/>
    <property type="evidence" value="ECO:0007669"/>
    <property type="project" value="UniProtKB-ARBA"/>
</dbReference>
<feature type="binding site" evidence="14">
    <location>
        <position position="91"/>
    </location>
    <ligand>
        <name>Zn(2+)</name>
        <dbReference type="ChEBI" id="CHEBI:29105"/>
        <note>catalytic</note>
    </ligand>
</feature>
<evidence type="ECO:0000256" key="5">
    <source>
        <dbReference type="ARBA" id="ARBA00018266"/>
    </source>
</evidence>
<feature type="binding site" evidence="13">
    <location>
        <begin position="44"/>
        <end position="50"/>
    </location>
    <ligand>
        <name>substrate</name>
    </ligand>
</feature>
<dbReference type="PANTHER" id="PTHR11644:SF2">
    <property type="entry name" value="CYTIDINE DEAMINASE"/>
    <property type="match status" value="1"/>
</dbReference>
<keyword evidence="18" id="KW-1185">Reference proteome</keyword>
<dbReference type="NCBIfam" id="TIGR01354">
    <property type="entry name" value="cyt_deam_tetra"/>
    <property type="match status" value="1"/>
</dbReference>
<dbReference type="Proteomes" id="UP001154312">
    <property type="component" value="Unassembled WGS sequence"/>
</dbReference>
<dbReference type="PROSITE" id="PS51747">
    <property type="entry name" value="CYT_DCMP_DEAMINASES_2"/>
    <property type="match status" value="1"/>
</dbReference>
<dbReference type="GO" id="GO:0072527">
    <property type="term" value="P:pyrimidine-containing compound metabolic process"/>
    <property type="evidence" value="ECO:0007669"/>
    <property type="project" value="UniProtKB-ARBA"/>
</dbReference>
<dbReference type="EMBL" id="JAKOAV010000027">
    <property type="protein sequence ID" value="MDF9409278.1"/>
    <property type="molecule type" value="Genomic_DNA"/>
</dbReference>
<keyword evidence="7 15" id="KW-0378">Hydrolase</keyword>
<feature type="active site" description="Proton donor" evidence="12">
    <location>
        <position position="57"/>
    </location>
</feature>
<dbReference type="CDD" id="cd01283">
    <property type="entry name" value="cytidine_deaminase"/>
    <property type="match status" value="1"/>
</dbReference>
<dbReference type="RefSeq" id="WP_277444729.1">
    <property type="nucleotide sequence ID" value="NZ_JAKOAV010000027.1"/>
</dbReference>
<evidence type="ECO:0000256" key="9">
    <source>
        <dbReference type="ARBA" id="ARBA00032005"/>
    </source>
</evidence>
<feature type="binding site" evidence="14">
    <location>
        <position position="88"/>
    </location>
    <ligand>
        <name>Zn(2+)</name>
        <dbReference type="ChEBI" id="CHEBI:29105"/>
        <note>catalytic</note>
    </ligand>
</feature>
<evidence type="ECO:0000259" key="16">
    <source>
        <dbReference type="PROSITE" id="PS51747"/>
    </source>
</evidence>
<feature type="binding site" evidence="14">
    <location>
        <position position="55"/>
    </location>
    <ligand>
        <name>Zn(2+)</name>
        <dbReference type="ChEBI" id="CHEBI:29105"/>
        <note>catalytic</note>
    </ligand>
</feature>
<organism evidence="17 18">
    <name type="scientific">Pelotomaculum isophthalicicum JI</name>
    <dbReference type="NCBI Taxonomy" id="947010"/>
    <lineage>
        <taxon>Bacteria</taxon>
        <taxon>Bacillati</taxon>
        <taxon>Bacillota</taxon>
        <taxon>Clostridia</taxon>
        <taxon>Eubacteriales</taxon>
        <taxon>Desulfotomaculaceae</taxon>
        <taxon>Pelotomaculum</taxon>
    </lineage>
</organism>